<dbReference type="InterPro" id="IPR037401">
    <property type="entry name" value="SnoaL-like"/>
</dbReference>
<evidence type="ECO:0000313" key="5">
    <source>
        <dbReference type="Proteomes" id="UP000051643"/>
    </source>
</evidence>
<sequence length="160" mass="18488">MKAKIFILIALLFGLSSAYCQIDLSKEYAQEKEEVKEALKEIEQSIRNNETDKLISMHAYGPKFTEFQDGGKRQGSKENEEFERNFLGSITEVEKWDWEDLEIHIYGGDVANVTFHSNFKFDRGEEAYDLKMQGTLLFIKTSDGWKITHEHMAPLAENTP</sequence>
<feature type="domain" description="SnoaL-like" evidence="3">
    <location>
        <begin position="35"/>
        <end position="153"/>
    </location>
</feature>
<proteinExistence type="predicted"/>
<dbReference type="EMBL" id="LKTP01000035">
    <property type="protein sequence ID" value="KRG27527.1"/>
    <property type="molecule type" value="Genomic_DNA"/>
</dbReference>
<name>A0A0Q9ZFZ6_9FLAO</name>
<dbReference type="Pfam" id="PF13474">
    <property type="entry name" value="SnoaL_3"/>
    <property type="match status" value="1"/>
</dbReference>
<keyword evidence="5" id="KW-1185">Reference proteome</keyword>
<evidence type="ECO:0000313" key="4">
    <source>
        <dbReference type="EMBL" id="KRG27527.1"/>
    </source>
</evidence>
<accession>A0A0Q9ZFZ6</accession>
<feature type="coiled-coil region" evidence="1">
    <location>
        <begin position="21"/>
        <end position="52"/>
    </location>
</feature>
<dbReference type="Proteomes" id="UP000051643">
    <property type="component" value="Unassembled WGS sequence"/>
</dbReference>
<keyword evidence="2" id="KW-0732">Signal</keyword>
<dbReference type="SUPFAM" id="SSF54427">
    <property type="entry name" value="NTF2-like"/>
    <property type="match status" value="1"/>
</dbReference>
<dbReference type="InterPro" id="IPR032710">
    <property type="entry name" value="NTF2-like_dom_sf"/>
</dbReference>
<organism evidence="4 5">
    <name type="scientific">Salegentibacter mishustinae</name>
    <dbReference type="NCBI Taxonomy" id="270918"/>
    <lineage>
        <taxon>Bacteria</taxon>
        <taxon>Pseudomonadati</taxon>
        <taxon>Bacteroidota</taxon>
        <taxon>Flavobacteriia</taxon>
        <taxon>Flavobacteriales</taxon>
        <taxon>Flavobacteriaceae</taxon>
        <taxon>Salegentibacter</taxon>
    </lineage>
</organism>
<gene>
    <name evidence="4" type="ORF">APR42_10640</name>
</gene>
<feature type="signal peptide" evidence="2">
    <location>
        <begin position="1"/>
        <end position="20"/>
    </location>
</feature>
<reference evidence="4" key="1">
    <citation type="submission" date="2015-10" db="EMBL/GenBank/DDBJ databases">
        <title>Draft genome sequence of Salegentibacter mishustinae KCTC 12263.</title>
        <authorList>
            <person name="Lin W."/>
            <person name="Zheng Q."/>
        </authorList>
    </citation>
    <scope>NUCLEOTIDE SEQUENCE [LARGE SCALE GENOMIC DNA]</scope>
    <source>
        <strain evidence="4">KCTC 12263</strain>
    </source>
</reference>
<keyword evidence="1" id="KW-0175">Coiled coil</keyword>
<protein>
    <recommendedName>
        <fullName evidence="3">SnoaL-like domain-containing protein</fullName>
    </recommendedName>
</protein>
<comment type="caution">
    <text evidence="4">The sequence shown here is derived from an EMBL/GenBank/DDBJ whole genome shotgun (WGS) entry which is preliminary data.</text>
</comment>
<evidence type="ECO:0000256" key="2">
    <source>
        <dbReference type="SAM" id="SignalP"/>
    </source>
</evidence>
<evidence type="ECO:0000259" key="3">
    <source>
        <dbReference type="Pfam" id="PF13474"/>
    </source>
</evidence>
<dbReference type="Gene3D" id="3.10.450.50">
    <property type="match status" value="1"/>
</dbReference>
<feature type="chain" id="PRO_5006389454" description="SnoaL-like domain-containing protein" evidence="2">
    <location>
        <begin position="21"/>
        <end position="160"/>
    </location>
</feature>
<evidence type="ECO:0000256" key="1">
    <source>
        <dbReference type="SAM" id="Coils"/>
    </source>
</evidence>
<dbReference type="AlphaFoldDB" id="A0A0Q9ZFZ6"/>
<dbReference type="STRING" id="270918.APR42_10640"/>